<proteinExistence type="predicted"/>
<dbReference type="PANTHER" id="PTHR33121:SF79">
    <property type="entry name" value="CYCLIC DI-GMP PHOSPHODIESTERASE PDED-RELATED"/>
    <property type="match status" value="1"/>
</dbReference>
<dbReference type="RefSeq" id="WP_027263280.1">
    <property type="nucleotide sequence ID" value="NZ_FPAW01000018.1"/>
</dbReference>
<dbReference type="AlphaFoldDB" id="A0A1I7CQ41"/>
<accession>A0A1I7CQ41</accession>
<feature type="domain" description="EAL" evidence="1">
    <location>
        <begin position="27"/>
        <end position="277"/>
    </location>
</feature>
<gene>
    <name evidence="2" type="ORF">SAMN05216236_11892</name>
</gene>
<dbReference type="InterPro" id="IPR001633">
    <property type="entry name" value="EAL_dom"/>
</dbReference>
<dbReference type="CDD" id="cd01948">
    <property type="entry name" value="EAL"/>
    <property type="match status" value="1"/>
</dbReference>
<sequence>MLTRRKMYADVPAGQYSPLEAAVGARDGGTIEMVEQAVRHRQTMLAYQPVMQAHPPHQTAFYEGLIRILDDTGRVVPARDFLPMVENTELGREIDCVTLETGLRTLAENPSVRLSLNMSARSIGYKRWMRILDRHLNKDQTLGERLMLEISEASAMTVPELVIDFMDRLQDRSIGFALDDFGGGMTAFRYLKDFFFDAVKIDSQFVRGVHADADNQSVVRALIAVAKQFDMLIIANQVETVEDAEFLAANGVDCLQGYLFGAPTVRPPWIPEGKSATG</sequence>
<protein>
    <submittedName>
        <fullName evidence="2">EAL domain, c-di-GMP-specific phosphodiesterase class I (Or its enzymatically inactive variant)</fullName>
    </submittedName>
</protein>
<organism evidence="2 3">
    <name type="scientific">Sedimentitalea nanhaiensis</name>
    <dbReference type="NCBI Taxonomy" id="999627"/>
    <lineage>
        <taxon>Bacteria</taxon>
        <taxon>Pseudomonadati</taxon>
        <taxon>Pseudomonadota</taxon>
        <taxon>Alphaproteobacteria</taxon>
        <taxon>Rhodobacterales</taxon>
        <taxon>Paracoccaceae</taxon>
        <taxon>Sedimentitalea</taxon>
    </lineage>
</organism>
<name>A0A1I7CQ41_9RHOB</name>
<dbReference type="SUPFAM" id="SSF141868">
    <property type="entry name" value="EAL domain-like"/>
    <property type="match status" value="1"/>
</dbReference>
<dbReference type="SMART" id="SM00052">
    <property type="entry name" value="EAL"/>
    <property type="match status" value="1"/>
</dbReference>
<keyword evidence="3" id="KW-1185">Reference proteome</keyword>
<dbReference type="eggNOG" id="COG2200">
    <property type="taxonomic scope" value="Bacteria"/>
</dbReference>
<evidence type="ECO:0000313" key="3">
    <source>
        <dbReference type="Proteomes" id="UP000182466"/>
    </source>
</evidence>
<dbReference type="PANTHER" id="PTHR33121">
    <property type="entry name" value="CYCLIC DI-GMP PHOSPHODIESTERASE PDEF"/>
    <property type="match status" value="1"/>
</dbReference>
<dbReference type="Gene3D" id="3.20.20.450">
    <property type="entry name" value="EAL domain"/>
    <property type="match status" value="1"/>
</dbReference>
<dbReference type="STRING" id="999627.SAMN05216236_11892"/>
<dbReference type="EMBL" id="FPAW01000018">
    <property type="protein sequence ID" value="SFU01523.1"/>
    <property type="molecule type" value="Genomic_DNA"/>
</dbReference>
<dbReference type="GO" id="GO:0071111">
    <property type="term" value="F:cyclic-guanylate-specific phosphodiesterase activity"/>
    <property type="evidence" value="ECO:0007669"/>
    <property type="project" value="InterPro"/>
</dbReference>
<evidence type="ECO:0000313" key="2">
    <source>
        <dbReference type="EMBL" id="SFU01523.1"/>
    </source>
</evidence>
<dbReference type="Pfam" id="PF00563">
    <property type="entry name" value="EAL"/>
    <property type="match status" value="1"/>
</dbReference>
<reference evidence="2 3" key="1">
    <citation type="submission" date="2016-10" db="EMBL/GenBank/DDBJ databases">
        <authorList>
            <person name="de Groot N.N."/>
        </authorList>
    </citation>
    <scope>NUCLEOTIDE SEQUENCE [LARGE SCALE GENOMIC DNA]</scope>
    <source>
        <strain evidence="2 3">CGMCC 1.10959</strain>
    </source>
</reference>
<dbReference type="OrthoDB" id="23692at2"/>
<dbReference type="InterPro" id="IPR035919">
    <property type="entry name" value="EAL_sf"/>
</dbReference>
<evidence type="ECO:0000259" key="1">
    <source>
        <dbReference type="PROSITE" id="PS50883"/>
    </source>
</evidence>
<dbReference type="Proteomes" id="UP000182466">
    <property type="component" value="Unassembled WGS sequence"/>
</dbReference>
<dbReference type="InterPro" id="IPR050706">
    <property type="entry name" value="Cyclic-di-GMP_PDE-like"/>
</dbReference>
<dbReference type="PROSITE" id="PS50883">
    <property type="entry name" value="EAL"/>
    <property type="match status" value="1"/>
</dbReference>